<comment type="subcellular location">
    <subcellularLocation>
        <location evidence="2">Mitochondrion matrix</location>
    </subcellularLocation>
</comment>
<feature type="domain" description="2',5'-phosphodiesterase 12-like N-terminal" evidence="15">
    <location>
        <begin position="158"/>
        <end position="246"/>
    </location>
</feature>
<dbReference type="PANTHER" id="PTHR12121:SF37">
    <property type="entry name" value="2',5'-PHOSPHODIESTERASE 12"/>
    <property type="match status" value="1"/>
</dbReference>
<keyword evidence="10" id="KW-0809">Transit peptide</keyword>
<feature type="domain" description="Endonuclease/exonuclease/phosphatase" evidence="14">
    <location>
        <begin position="277"/>
        <end position="580"/>
    </location>
</feature>
<organism evidence="16">
    <name type="scientific">Apis mellifera</name>
    <name type="common">Honeybee</name>
    <dbReference type="NCBI Taxonomy" id="7460"/>
    <lineage>
        <taxon>Eukaryota</taxon>
        <taxon>Metazoa</taxon>
        <taxon>Ecdysozoa</taxon>
        <taxon>Arthropoda</taxon>
        <taxon>Hexapoda</taxon>
        <taxon>Insecta</taxon>
        <taxon>Pterygota</taxon>
        <taxon>Neoptera</taxon>
        <taxon>Endopterygota</taxon>
        <taxon>Hymenoptera</taxon>
        <taxon>Apocrita</taxon>
        <taxon>Aculeata</taxon>
        <taxon>Apoidea</taxon>
        <taxon>Anthophila</taxon>
        <taxon>Apidae</taxon>
        <taxon>Apis</taxon>
    </lineage>
</organism>
<keyword evidence="7" id="KW-0378">Hydrolase</keyword>
<dbReference type="SUPFAM" id="SSF56219">
    <property type="entry name" value="DNase I-like"/>
    <property type="match status" value="1"/>
</dbReference>
<evidence type="ECO:0000256" key="4">
    <source>
        <dbReference type="ARBA" id="ARBA00022664"/>
    </source>
</evidence>
<evidence type="ECO:0000259" key="14">
    <source>
        <dbReference type="Pfam" id="PF03372"/>
    </source>
</evidence>
<dbReference type="InterPro" id="IPR036691">
    <property type="entry name" value="Endo/exonu/phosph_ase_sf"/>
</dbReference>
<dbReference type="Pfam" id="PF21171">
    <property type="entry name" value="PDE12-like_N"/>
    <property type="match status" value="1"/>
</dbReference>
<dbReference type="Proteomes" id="UP000005203">
    <property type="component" value="Linkage group LG9"/>
</dbReference>
<evidence type="ECO:0000259" key="15">
    <source>
        <dbReference type="Pfam" id="PF21171"/>
    </source>
</evidence>
<dbReference type="InterPro" id="IPR050410">
    <property type="entry name" value="CCR4/nocturin_mRNA_transcr"/>
</dbReference>
<evidence type="ECO:0000256" key="2">
    <source>
        <dbReference type="ARBA" id="ARBA00004305"/>
    </source>
</evidence>
<evidence type="ECO:0000256" key="11">
    <source>
        <dbReference type="ARBA" id="ARBA00023128"/>
    </source>
</evidence>
<reference evidence="16" key="1">
    <citation type="submission" date="2021-01" db="UniProtKB">
        <authorList>
            <consortium name="EnsemblMetazoa"/>
        </authorList>
    </citation>
    <scope>IDENTIFICATION</scope>
    <source>
        <strain evidence="16">DH4</strain>
    </source>
</reference>
<dbReference type="FunFam" id="3.60.10.10:FF:000018">
    <property type="entry name" value="2',5'-phosphodiesterase 12"/>
    <property type="match status" value="1"/>
</dbReference>
<dbReference type="Gene3D" id="3.60.10.10">
    <property type="entry name" value="Endonuclease/exonuclease/phosphatase"/>
    <property type="match status" value="1"/>
</dbReference>
<evidence type="ECO:0000313" key="18">
    <source>
        <dbReference type="RefSeq" id="XP_026298460.1"/>
    </source>
</evidence>
<proteinExistence type="predicted"/>
<dbReference type="GO" id="GO:0006397">
    <property type="term" value="P:mRNA processing"/>
    <property type="evidence" value="ECO:0007669"/>
    <property type="project" value="UniProtKB-KW"/>
</dbReference>
<dbReference type="Pfam" id="PF03372">
    <property type="entry name" value="Exo_endo_phos"/>
    <property type="match status" value="1"/>
</dbReference>
<evidence type="ECO:0000313" key="17">
    <source>
        <dbReference type="Proteomes" id="UP000005203"/>
    </source>
</evidence>
<dbReference type="AlphaFoldDB" id="A0A7M7MNC8"/>
<evidence type="ECO:0000313" key="16">
    <source>
        <dbReference type="EnsemblMetazoa" id="XP_026298460"/>
    </source>
</evidence>
<keyword evidence="9" id="KW-0460">Magnesium</keyword>
<keyword evidence="5" id="KW-0540">Nuclease</keyword>
<keyword evidence="4" id="KW-0507">mRNA processing</keyword>
<evidence type="ECO:0000256" key="9">
    <source>
        <dbReference type="ARBA" id="ARBA00022842"/>
    </source>
</evidence>
<dbReference type="RefSeq" id="XP_026298460.1">
    <property type="nucleotide sequence ID" value="XM_026442675.1"/>
</dbReference>
<accession>A0A7M7MNC8</accession>
<keyword evidence="8" id="KW-0269">Exonuclease</keyword>
<evidence type="ECO:0000256" key="6">
    <source>
        <dbReference type="ARBA" id="ARBA00022723"/>
    </source>
</evidence>
<dbReference type="OrthoDB" id="412787at2759"/>
<dbReference type="KEGG" id="ame:725486"/>
<evidence type="ECO:0000256" key="7">
    <source>
        <dbReference type="ARBA" id="ARBA00022801"/>
    </source>
</evidence>
<keyword evidence="3" id="KW-0597">Phosphoprotein</keyword>
<evidence type="ECO:0000256" key="12">
    <source>
        <dbReference type="ARBA" id="ARBA00072755"/>
    </source>
</evidence>
<evidence type="ECO:0000256" key="10">
    <source>
        <dbReference type="ARBA" id="ARBA00022946"/>
    </source>
</evidence>
<dbReference type="InterPro" id="IPR005135">
    <property type="entry name" value="Endo/exonuclease/phosphatase"/>
</dbReference>
<protein>
    <recommendedName>
        <fullName evidence="12">2',5'-phosphodiesterase 12</fullName>
    </recommendedName>
    <alternativeName>
        <fullName evidence="13">Mitochondrial deadenylase</fullName>
    </alternativeName>
</protein>
<keyword evidence="6" id="KW-0479">Metal-binding</keyword>
<dbReference type="GO" id="GO:0046872">
    <property type="term" value="F:metal ion binding"/>
    <property type="evidence" value="ECO:0007669"/>
    <property type="project" value="UniProtKB-KW"/>
</dbReference>
<dbReference type="GO" id="GO:0005759">
    <property type="term" value="C:mitochondrial matrix"/>
    <property type="evidence" value="ECO:0007669"/>
    <property type="project" value="UniProtKB-SubCell"/>
</dbReference>
<evidence type="ECO:0000256" key="3">
    <source>
        <dbReference type="ARBA" id="ARBA00022553"/>
    </source>
</evidence>
<dbReference type="GO" id="GO:0000288">
    <property type="term" value="P:nuclear-transcribed mRNA catabolic process, deadenylation-dependent decay"/>
    <property type="evidence" value="ECO:0007669"/>
    <property type="project" value="TreeGrafter"/>
</dbReference>
<gene>
    <name evidence="18" type="primary">LOC725486</name>
</gene>
<dbReference type="PANTHER" id="PTHR12121">
    <property type="entry name" value="CARBON CATABOLITE REPRESSOR PROTEIN 4"/>
    <property type="match status" value="1"/>
</dbReference>
<evidence type="ECO:0000256" key="1">
    <source>
        <dbReference type="ARBA" id="ARBA00001946"/>
    </source>
</evidence>
<name>A0A7M7MNC8_APIME</name>
<keyword evidence="17" id="KW-1185">Reference proteome</keyword>
<evidence type="ECO:0000256" key="5">
    <source>
        <dbReference type="ARBA" id="ARBA00022722"/>
    </source>
</evidence>
<comment type="cofactor">
    <cofactor evidence="1">
        <name>Mg(2+)</name>
        <dbReference type="ChEBI" id="CHEBI:18420"/>
    </cofactor>
</comment>
<evidence type="ECO:0000256" key="13">
    <source>
        <dbReference type="ARBA" id="ARBA00083541"/>
    </source>
</evidence>
<dbReference type="EnsemblMetazoa" id="XM_026442675">
    <property type="protein sequence ID" value="XP_026298460"/>
    <property type="gene ID" value="LOC725486"/>
</dbReference>
<dbReference type="InterPro" id="IPR048821">
    <property type="entry name" value="PDE12-like_N"/>
</dbReference>
<sequence>MIILTRNLYLKYLTSFLSFPKVQLFAKNYSQVITQLKMNEAILFHEEGSKDFKMTFRYVNSVLNVDRQFNFQRQVDESINYFIQRIHKNISSYLLKIIYKKRKKNNEISIKLDENEIKFIKNHSILNGDLTCKSILENSTDIKLVIFDTEYILKQNVPYISKIEIPIYLLVGFPIYPSKFEGTNINKVNSVFIWYVKKNKQWIHVGEGFFYVPTISDIGCQLKISCIPKNNTECGPSIEIISNSIVQIGPNLCPFDVRHAFTKNKLRNKNFRVTSYNILANVYSETSFSKDILYPYCPHYALSMDYRKLLILKEIIGYNSDIICLQEVDATIYKNDLQISLSALNYNSVYNLKNDLKEGLAIFYNQEKFDKLSHDYSVISQGINNLNEFNTVWSQIQDVSTKQTFLNRNTIIQLIVLRSKENDEILIVGNTHLYFRLKANHIRLLQAYYGLLYLHTFSKKIKKENPECNVSILYCGDFNSTPQSAVYQLMTQNYVTNDHSDWISDSQEHVQNISIKHDLNLASACGIPEYTNYTATFSGCLDYIFYQTDYLAVKQVIPMPNKEELKIHTGLPSIVSPSDHIALCVDLKWLK</sequence>
<accession>A0A8B8H3A0</accession>
<reference evidence="18" key="2">
    <citation type="submission" date="2025-04" db="UniProtKB">
        <authorList>
            <consortium name="RefSeq"/>
        </authorList>
    </citation>
    <scope>IDENTIFICATION</scope>
    <source>
        <strain evidence="18">DH4</strain>
        <tissue evidence="18">Whole body</tissue>
    </source>
</reference>
<keyword evidence="11" id="KW-0496">Mitochondrion</keyword>
<evidence type="ECO:0000256" key="8">
    <source>
        <dbReference type="ARBA" id="ARBA00022839"/>
    </source>
</evidence>
<dbReference type="GO" id="GO:0004535">
    <property type="term" value="F:poly(A)-specific ribonuclease activity"/>
    <property type="evidence" value="ECO:0007669"/>
    <property type="project" value="UniProtKB-ARBA"/>
</dbReference>
<dbReference type="GeneID" id="725486"/>